<evidence type="ECO:0000313" key="9">
    <source>
        <dbReference type="Proteomes" id="UP000777265"/>
    </source>
</evidence>
<dbReference type="InterPro" id="IPR001911">
    <property type="entry name" value="Ribosomal_bS21"/>
</dbReference>
<dbReference type="STRING" id="909663.GCA_000512235_02003"/>
<dbReference type="PANTHER" id="PTHR21109">
    <property type="entry name" value="MITOCHONDRIAL 28S RIBOSOMAL PROTEIN S21"/>
    <property type="match status" value="1"/>
</dbReference>
<sequence length="65" mass="8190">MDIRVHDDNIEKAIKDLKRQLQKEGLFKEIKRRSFYEKPSAKERRKQREARKRRLKAQRRKNYYD</sequence>
<accession>A0A351U4S7</accession>
<dbReference type="HAMAP" id="MF_00358">
    <property type="entry name" value="Ribosomal_bS21"/>
    <property type="match status" value="1"/>
</dbReference>
<evidence type="ECO:0000313" key="8">
    <source>
        <dbReference type="EMBL" id="NLW35888.1"/>
    </source>
</evidence>
<dbReference type="Proteomes" id="UP000777265">
    <property type="component" value="Unassembled WGS sequence"/>
</dbReference>
<comment type="similarity">
    <text evidence="1 5 6">Belongs to the bacterial ribosomal protein bS21 family.</text>
</comment>
<evidence type="ECO:0000256" key="7">
    <source>
        <dbReference type="SAM" id="MobiDB-lite"/>
    </source>
</evidence>
<dbReference type="PRINTS" id="PR00976">
    <property type="entry name" value="RIBOSOMALS21"/>
</dbReference>
<dbReference type="Pfam" id="PF01165">
    <property type="entry name" value="Ribosomal_S21"/>
    <property type="match status" value="1"/>
</dbReference>
<evidence type="ECO:0000256" key="3">
    <source>
        <dbReference type="ARBA" id="ARBA00023274"/>
    </source>
</evidence>
<dbReference type="Gene3D" id="1.20.5.1150">
    <property type="entry name" value="Ribosomal protein S8"/>
    <property type="match status" value="1"/>
</dbReference>
<name>A0A351U4S7_9BACT</name>
<dbReference type="GO" id="GO:0006412">
    <property type="term" value="P:translation"/>
    <property type="evidence" value="ECO:0007669"/>
    <property type="project" value="UniProtKB-UniRule"/>
</dbReference>
<organism evidence="8 9">
    <name type="scientific">Syntrophorhabdus aromaticivorans</name>
    <dbReference type="NCBI Taxonomy" id="328301"/>
    <lineage>
        <taxon>Bacteria</taxon>
        <taxon>Pseudomonadati</taxon>
        <taxon>Thermodesulfobacteriota</taxon>
        <taxon>Syntrophorhabdia</taxon>
        <taxon>Syntrophorhabdales</taxon>
        <taxon>Syntrophorhabdaceae</taxon>
        <taxon>Syntrophorhabdus</taxon>
    </lineage>
</organism>
<evidence type="ECO:0000256" key="6">
    <source>
        <dbReference type="RuleBase" id="RU000667"/>
    </source>
</evidence>
<dbReference type="InterPro" id="IPR038380">
    <property type="entry name" value="Ribosomal_bS21_sf"/>
</dbReference>
<evidence type="ECO:0000256" key="1">
    <source>
        <dbReference type="ARBA" id="ARBA00006640"/>
    </source>
</evidence>
<reference evidence="8" key="1">
    <citation type="journal article" date="2020" name="Biotechnol. Biofuels">
        <title>New insights from the biogas microbiome by comprehensive genome-resolved metagenomics of nearly 1600 species originating from multiple anaerobic digesters.</title>
        <authorList>
            <person name="Campanaro S."/>
            <person name="Treu L."/>
            <person name="Rodriguez-R L.M."/>
            <person name="Kovalovszki A."/>
            <person name="Ziels R.M."/>
            <person name="Maus I."/>
            <person name="Zhu X."/>
            <person name="Kougias P.G."/>
            <person name="Basile A."/>
            <person name="Luo G."/>
            <person name="Schluter A."/>
            <person name="Konstantinidis K.T."/>
            <person name="Angelidaki I."/>
        </authorList>
    </citation>
    <scope>NUCLEOTIDE SEQUENCE</scope>
    <source>
        <strain evidence="8">AS06rmzACSIP_7</strain>
    </source>
</reference>
<evidence type="ECO:0000256" key="4">
    <source>
        <dbReference type="ARBA" id="ARBA00035135"/>
    </source>
</evidence>
<dbReference type="GO" id="GO:0003735">
    <property type="term" value="F:structural constituent of ribosome"/>
    <property type="evidence" value="ECO:0007669"/>
    <property type="project" value="InterPro"/>
</dbReference>
<comment type="caution">
    <text evidence="8">The sequence shown here is derived from an EMBL/GenBank/DDBJ whole genome shotgun (WGS) entry which is preliminary data.</text>
</comment>
<dbReference type="EMBL" id="JAAYEE010000180">
    <property type="protein sequence ID" value="NLW35888.1"/>
    <property type="molecule type" value="Genomic_DNA"/>
</dbReference>
<keyword evidence="3 5" id="KW-0687">Ribonucleoprotein</keyword>
<feature type="compositionally biased region" description="Basic residues" evidence="7">
    <location>
        <begin position="43"/>
        <end position="65"/>
    </location>
</feature>
<dbReference type="PANTHER" id="PTHR21109:SF0">
    <property type="entry name" value="SMALL RIBOSOMAL SUBUNIT PROTEIN BS21M"/>
    <property type="match status" value="1"/>
</dbReference>
<evidence type="ECO:0000256" key="2">
    <source>
        <dbReference type="ARBA" id="ARBA00022980"/>
    </source>
</evidence>
<feature type="region of interest" description="Disordered" evidence="7">
    <location>
        <begin position="37"/>
        <end position="65"/>
    </location>
</feature>
<reference evidence="8" key="2">
    <citation type="submission" date="2020-01" db="EMBL/GenBank/DDBJ databases">
        <authorList>
            <person name="Campanaro S."/>
        </authorList>
    </citation>
    <scope>NUCLEOTIDE SEQUENCE</scope>
    <source>
        <strain evidence="8">AS06rmzACSIP_7</strain>
    </source>
</reference>
<protein>
    <recommendedName>
        <fullName evidence="4 5">Small ribosomal subunit protein bS21</fullName>
    </recommendedName>
</protein>
<dbReference type="GO" id="GO:1990904">
    <property type="term" value="C:ribonucleoprotein complex"/>
    <property type="evidence" value="ECO:0007669"/>
    <property type="project" value="UniProtKB-KW"/>
</dbReference>
<dbReference type="NCBIfam" id="TIGR00030">
    <property type="entry name" value="S21p"/>
    <property type="match status" value="1"/>
</dbReference>
<keyword evidence="2 5" id="KW-0689">Ribosomal protein</keyword>
<gene>
    <name evidence="5" type="primary">rpsU</name>
    <name evidence="8" type="ORF">GXY80_10475</name>
</gene>
<evidence type="ECO:0000256" key="5">
    <source>
        <dbReference type="HAMAP-Rule" id="MF_00358"/>
    </source>
</evidence>
<dbReference type="GO" id="GO:0005840">
    <property type="term" value="C:ribosome"/>
    <property type="evidence" value="ECO:0007669"/>
    <property type="project" value="UniProtKB-KW"/>
</dbReference>
<proteinExistence type="inferred from homology"/>
<dbReference type="AlphaFoldDB" id="A0A351U4S7"/>